<organism evidence="2 3">
    <name type="scientific">Cetraspora pellucida</name>
    <dbReference type="NCBI Taxonomy" id="1433469"/>
    <lineage>
        <taxon>Eukaryota</taxon>
        <taxon>Fungi</taxon>
        <taxon>Fungi incertae sedis</taxon>
        <taxon>Mucoromycota</taxon>
        <taxon>Glomeromycotina</taxon>
        <taxon>Glomeromycetes</taxon>
        <taxon>Diversisporales</taxon>
        <taxon>Gigasporaceae</taxon>
        <taxon>Cetraspora</taxon>
    </lineage>
</organism>
<accession>A0A9N9PAY8</accession>
<name>A0A9N9PAY8_9GLOM</name>
<feature type="compositionally biased region" description="Basic residues" evidence="1">
    <location>
        <begin position="10"/>
        <end position="19"/>
    </location>
</feature>
<evidence type="ECO:0000256" key="1">
    <source>
        <dbReference type="SAM" id="MobiDB-lite"/>
    </source>
</evidence>
<protein>
    <submittedName>
        <fullName evidence="2">912_t:CDS:1</fullName>
    </submittedName>
</protein>
<keyword evidence="3" id="KW-1185">Reference proteome</keyword>
<dbReference type="Proteomes" id="UP000789759">
    <property type="component" value="Unassembled WGS sequence"/>
</dbReference>
<comment type="caution">
    <text evidence="2">The sequence shown here is derived from an EMBL/GenBank/DDBJ whole genome shotgun (WGS) entry which is preliminary data.</text>
</comment>
<dbReference type="OrthoDB" id="2423798at2759"/>
<dbReference type="AlphaFoldDB" id="A0A9N9PAY8"/>
<sequence>DKEEEENDKRVRKRDRRQAKLPLSPTNFEPLAHPKQLHKEFMNLPPYHKVTINTNSYALINGADVLTSSNVSINEMMIRFSGRSVHIVQIKNKPIPEGYKVLSLCESGYTYTFLPTSCIYPSDVEKALQQIGVGSYVHSGVIKNRVLAVFWQDNGSVTMLSTIHSLVGNEWEIEQVRWWPRETSTNATKVHAVFGSQSKKVLKIPKIIDDYNHYMNGSMQGQKEFRLELVWDLINLANNVGDKAFRASKPTVCAWQPFFRVETEARVMFV</sequence>
<gene>
    <name evidence="2" type="ORF">CPELLU_LOCUS17605</name>
</gene>
<evidence type="ECO:0000313" key="2">
    <source>
        <dbReference type="EMBL" id="CAG8799588.1"/>
    </source>
</evidence>
<feature type="non-terminal residue" evidence="2">
    <location>
        <position position="270"/>
    </location>
</feature>
<dbReference type="EMBL" id="CAJVQA010030558">
    <property type="protein sequence ID" value="CAG8799588.1"/>
    <property type="molecule type" value="Genomic_DNA"/>
</dbReference>
<evidence type="ECO:0000313" key="3">
    <source>
        <dbReference type="Proteomes" id="UP000789759"/>
    </source>
</evidence>
<proteinExistence type="predicted"/>
<reference evidence="2" key="1">
    <citation type="submission" date="2021-06" db="EMBL/GenBank/DDBJ databases">
        <authorList>
            <person name="Kallberg Y."/>
            <person name="Tangrot J."/>
            <person name="Rosling A."/>
        </authorList>
    </citation>
    <scope>NUCLEOTIDE SEQUENCE</scope>
    <source>
        <strain evidence="2">FL966</strain>
    </source>
</reference>
<feature type="non-terminal residue" evidence="2">
    <location>
        <position position="1"/>
    </location>
</feature>
<feature type="region of interest" description="Disordered" evidence="1">
    <location>
        <begin position="1"/>
        <end position="25"/>
    </location>
</feature>